<evidence type="ECO:0000313" key="13">
    <source>
        <dbReference type="Proteomes" id="UP001163882"/>
    </source>
</evidence>
<keyword evidence="13" id="KW-1185">Reference proteome</keyword>
<organism evidence="12 13">
    <name type="scientific">Pelagibacterium flavum</name>
    <dbReference type="NCBI Taxonomy" id="2984530"/>
    <lineage>
        <taxon>Bacteria</taxon>
        <taxon>Pseudomonadati</taxon>
        <taxon>Pseudomonadota</taxon>
        <taxon>Alphaproteobacteria</taxon>
        <taxon>Hyphomicrobiales</taxon>
        <taxon>Devosiaceae</taxon>
        <taxon>Pelagibacterium</taxon>
    </lineage>
</organism>
<evidence type="ECO:0000313" key="12">
    <source>
        <dbReference type="EMBL" id="UYQ71562.1"/>
    </source>
</evidence>
<dbReference type="PANTHER" id="PTHR30582">
    <property type="entry name" value="L,D-TRANSPEPTIDASE"/>
    <property type="match status" value="1"/>
</dbReference>
<dbReference type="Proteomes" id="UP001163882">
    <property type="component" value="Chromosome"/>
</dbReference>
<protein>
    <submittedName>
        <fullName evidence="12">L,D-transpeptidase</fullName>
    </submittedName>
</protein>
<dbReference type="InterPro" id="IPR005490">
    <property type="entry name" value="LD_TPept_cat_dom"/>
</dbReference>
<comment type="similarity">
    <text evidence="2">Belongs to the YkuD family.</text>
</comment>
<dbReference type="EMBL" id="CP107716">
    <property type="protein sequence ID" value="UYQ71562.1"/>
    <property type="molecule type" value="Genomic_DNA"/>
</dbReference>
<feature type="chain" id="PRO_5045307285" evidence="10">
    <location>
        <begin position="21"/>
        <end position="204"/>
    </location>
</feature>
<evidence type="ECO:0000256" key="5">
    <source>
        <dbReference type="ARBA" id="ARBA00022801"/>
    </source>
</evidence>
<dbReference type="InterPro" id="IPR050979">
    <property type="entry name" value="LD-transpeptidase"/>
</dbReference>
<dbReference type="Pfam" id="PF03734">
    <property type="entry name" value="YkuD"/>
    <property type="match status" value="1"/>
</dbReference>
<reference evidence="12" key="1">
    <citation type="submission" date="2022-10" db="EMBL/GenBank/DDBJ databases">
        <title>YIM 151497 complete genome.</title>
        <authorList>
            <person name="Chen X."/>
        </authorList>
    </citation>
    <scope>NUCLEOTIDE SEQUENCE</scope>
    <source>
        <strain evidence="12">YIM 151497</strain>
    </source>
</reference>
<evidence type="ECO:0000256" key="3">
    <source>
        <dbReference type="ARBA" id="ARBA00022676"/>
    </source>
</evidence>
<evidence type="ECO:0000256" key="1">
    <source>
        <dbReference type="ARBA" id="ARBA00004752"/>
    </source>
</evidence>
<keyword evidence="5" id="KW-0378">Hydrolase</keyword>
<dbReference type="PANTHER" id="PTHR30582:SF24">
    <property type="entry name" value="L,D-TRANSPEPTIDASE ERFK_SRFK-RELATED"/>
    <property type="match status" value="1"/>
</dbReference>
<proteinExistence type="inferred from homology"/>
<name>A0ABY6IQ28_9HYPH</name>
<evidence type="ECO:0000256" key="10">
    <source>
        <dbReference type="SAM" id="SignalP"/>
    </source>
</evidence>
<evidence type="ECO:0000259" key="11">
    <source>
        <dbReference type="PROSITE" id="PS52029"/>
    </source>
</evidence>
<keyword evidence="4" id="KW-0808">Transferase</keyword>
<accession>A0ABY6IQ28</accession>
<evidence type="ECO:0000256" key="8">
    <source>
        <dbReference type="ARBA" id="ARBA00023316"/>
    </source>
</evidence>
<evidence type="ECO:0000256" key="2">
    <source>
        <dbReference type="ARBA" id="ARBA00005992"/>
    </source>
</evidence>
<feature type="active site" description="Nucleophile" evidence="9">
    <location>
        <position position="180"/>
    </location>
</feature>
<dbReference type="InterPro" id="IPR038063">
    <property type="entry name" value="Transpep_catalytic_dom"/>
</dbReference>
<feature type="active site" description="Proton donor/acceptor" evidence="9">
    <location>
        <position position="164"/>
    </location>
</feature>
<dbReference type="PROSITE" id="PS52029">
    <property type="entry name" value="LD_TPASE"/>
    <property type="match status" value="1"/>
</dbReference>
<evidence type="ECO:0000256" key="4">
    <source>
        <dbReference type="ARBA" id="ARBA00022679"/>
    </source>
</evidence>
<feature type="domain" description="L,D-TPase catalytic" evidence="11">
    <location>
        <begin position="75"/>
        <end position="204"/>
    </location>
</feature>
<dbReference type="Gene3D" id="2.40.440.10">
    <property type="entry name" value="L,D-transpeptidase catalytic domain-like"/>
    <property type="match status" value="1"/>
</dbReference>
<keyword evidence="8 9" id="KW-0961">Cell wall biogenesis/degradation</keyword>
<dbReference type="CDD" id="cd16913">
    <property type="entry name" value="YkuD_like"/>
    <property type="match status" value="1"/>
</dbReference>
<gene>
    <name evidence="12" type="ORF">OF122_16135</name>
</gene>
<keyword evidence="10" id="KW-0732">Signal</keyword>
<evidence type="ECO:0000256" key="9">
    <source>
        <dbReference type="PROSITE-ProRule" id="PRU01373"/>
    </source>
</evidence>
<dbReference type="SUPFAM" id="SSF141523">
    <property type="entry name" value="L,D-transpeptidase catalytic domain-like"/>
    <property type="match status" value="1"/>
</dbReference>
<evidence type="ECO:0000256" key="6">
    <source>
        <dbReference type="ARBA" id="ARBA00022960"/>
    </source>
</evidence>
<feature type="signal peptide" evidence="10">
    <location>
        <begin position="1"/>
        <end position="20"/>
    </location>
</feature>
<keyword evidence="6 9" id="KW-0133">Cell shape</keyword>
<keyword evidence="7 9" id="KW-0573">Peptidoglycan synthesis</keyword>
<keyword evidence="3" id="KW-0328">Glycosyltransferase</keyword>
<comment type="pathway">
    <text evidence="1 9">Cell wall biogenesis; peptidoglycan biosynthesis.</text>
</comment>
<evidence type="ECO:0000256" key="7">
    <source>
        <dbReference type="ARBA" id="ARBA00022984"/>
    </source>
</evidence>
<sequence length="204" mass="22661">MIRMTVALIAVFMLAATAQAGPGYRGYLNAMFGPPPGMVLTPDEPQTLLEYQTDYVSHPMWLRQVVNYRTSEAPGTLIVDTRRHFLFLVMPNGRAMRYGIGVARTGFEWSGTHRVSAKREWPSWTPPAEMHARQPGLPRFMPGGPNNPMGARALYLGSTLYRIHGTNEPWSIGRSVSSGCIRMTNEDIIDLYGRVPVGAKVIVV</sequence>